<keyword evidence="2" id="KW-1185">Reference proteome</keyword>
<protein>
    <submittedName>
        <fullName evidence="1">Uncharacterized protein</fullName>
    </submittedName>
</protein>
<proteinExistence type="predicted"/>
<accession>A0ACD1GVR3</accession>
<name>A0ACD1GVR3_9EURO</name>
<sequence>MADLPTNATNIAVCFFGCIQAYNYIIILQACGKSLHQRSAPAFGSHVRSLLQHPSYSSISTPTAIMRPSLTSIHASLSLITILSNARWATASTPTPKPSTPIDPQQCDCYLISGPDPGYFTHYKLWNFRNASQQFHPPSPPPKTNNTDTQYTTHSLLTQTPFSKDWHVQTWHRAAGPLLSPIPMTNSESNVFLMHSANPPPHAPPHTNPPSASASTSTSFLVLRTTRFTNHASTAEIESQFGLIDHCSLRLHMRLMSRDTAHHHPFHPKPEPKHKPNFAYPPPNRPLPLPVPVPVRPDQRTVPSGTCAGIFTYRSAICESDIEILTADSPFTIHYANQPDYDAEHDRIIPGASAVVNLTRPWTEWTTHRLDWLRTESRWYADDALQTVKRYRVPDRPSIIVVNLWSNGGEWTGDLRVGESVYLGIEWMELVYNLSSPAAAAAAVDASASASSELLASWSSLEQQKGSDWGGKEGDDVPGWRSRKEHRHHHHYRPDLNLAAMGLSQSRVEELRYHQEDGRETRGPLSVGPSTHCRRPCWVDQ</sequence>
<dbReference type="Proteomes" id="UP000249661">
    <property type="component" value="Unassembled WGS sequence"/>
</dbReference>
<reference evidence="1" key="1">
    <citation type="submission" date="2018-02" db="EMBL/GenBank/DDBJ databases">
        <title>The genomes of Aspergillus section Nigri reveals drivers in fungal speciation.</title>
        <authorList>
            <consortium name="DOE Joint Genome Institute"/>
            <person name="Vesth T.C."/>
            <person name="Nybo J."/>
            <person name="Theobald S."/>
            <person name="Brandl J."/>
            <person name="Frisvad J.C."/>
            <person name="Nielsen K.F."/>
            <person name="Lyhne E.K."/>
            <person name="Kogle M.E."/>
            <person name="Kuo A."/>
            <person name="Riley R."/>
            <person name="Clum A."/>
            <person name="Nolan M."/>
            <person name="Lipzen A."/>
            <person name="Salamov A."/>
            <person name="Henrissat B."/>
            <person name="Wiebenga A."/>
            <person name="De vries R.P."/>
            <person name="Grigoriev I.V."/>
            <person name="Mortensen U.H."/>
            <person name="Andersen M.R."/>
            <person name="Baker S.E."/>
        </authorList>
    </citation>
    <scope>NUCLEOTIDE SEQUENCE</scope>
    <source>
        <strain evidence="1">CBS 121060</strain>
    </source>
</reference>
<evidence type="ECO:0000313" key="2">
    <source>
        <dbReference type="Proteomes" id="UP000249661"/>
    </source>
</evidence>
<organism evidence="1 2">
    <name type="scientific">Aspergillus aculeatinus CBS 121060</name>
    <dbReference type="NCBI Taxonomy" id="1448322"/>
    <lineage>
        <taxon>Eukaryota</taxon>
        <taxon>Fungi</taxon>
        <taxon>Dikarya</taxon>
        <taxon>Ascomycota</taxon>
        <taxon>Pezizomycotina</taxon>
        <taxon>Eurotiomycetes</taxon>
        <taxon>Eurotiomycetidae</taxon>
        <taxon>Eurotiales</taxon>
        <taxon>Aspergillaceae</taxon>
        <taxon>Aspergillus</taxon>
        <taxon>Aspergillus subgen. Circumdati</taxon>
    </lineage>
</organism>
<dbReference type="EMBL" id="KZ824996">
    <property type="protein sequence ID" value="RAH65423.1"/>
    <property type="molecule type" value="Genomic_DNA"/>
</dbReference>
<evidence type="ECO:0000313" key="1">
    <source>
        <dbReference type="EMBL" id="RAH65423.1"/>
    </source>
</evidence>
<gene>
    <name evidence="1" type="ORF">BO66DRAFT_432048</name>
</gene>